<comment type="caution">
    <text evidence="1">The sequence shown here is derived from an EMBL/GenBank/DDBJ whole genome shotgun (WGS) entry which is preliminary data.</text>
</comment>
<keyword evidence="2" id="KW-1185">Reference proteome</keyword>
<dbReference type="OrthoDB" id="164351at2759"/>
<evidence type="ECO:0000313" key="2">
    <source>
        <dbReference type="Proteomes" id="UP000198211"/>
    </source>
</evidence>
<sequence>MYYQQAREQVNQHLREAIADRADTNNDLIGRARKLAHLWHGPVAEKIGEYAVRLEVAGSTYSTFPVVNVSKIKLVKMFPDRPIARLNGEEGGRVELDEALHGKTAGPRIRIQMNTKWSEFPI</sequence>
<evidence type="ECO:0008006" key="3">
    <source>
        <dbReference type="Google" id="ProtNLM"/>
    </source>
</evidence>
<dbReference type="AlphaFoldDB" id="A0A225VCH0"/>
<organism evidence="1 2">
    <name type="scientific">Phytophthora megakarya</name>
    <dbReference type="NCBI Taxonomy" id="4795"/>
    <lineage>
        <taxon>Eukaryota</taxon>
        <taxon>Sar</taxon>
        <taxon>Stramenopiles</taxon>
        <taxon>Oomycota</taxon>
        <taxon>Peronosporomycetes</taxon>
        <taxon>Peronosporales</taxon>
        <taxon>Peronosporaceae</taxon>
        <taxon>Phytophthora</taxon>
    </lineage>
</organism>
<protein>
    <recommendedName>
        <fullName evidence="3">Reverse transcriptase</fullName>
    </recommendedName>
</protein>
<proteinExistence type="predicted"/>
<reference evidence="2" key="1">
    <citation type="submission" date="2017-03" db="EMBL/GenBank/DDBJ databases">
        <title>Phytopthora megakarya and P. palmivora, two closely related causual agents of cacao black pod achieved similar genome size and gene model numbers by different mechanisms.</title>
        <authorList>
            <person name="Ali S."/>
            <person name="Shao J."/>
            <person name="Larry D.J."/>
            <person name="Kronmiller B."/>
            <person name="Shen D."/>
            <person name="Strem M.D."/>
            <person name="Melnick R.L."/>
            <person name="Guiltinan M.J."/>
            <person name="Tyler B.M."/>
            <person name="Meinhardt L.W."/>
            <person name="Bailey B.A."/>
        </authorList>
    </citation>
    <scope>NUCLEOTIDE SEQUENCE [LARGE SCALE GENOMIC DNA]</scope>
    <source>
        <strain evidence="2">zdho120</strain>
    </source>
</reference>
<dbReference type="Proteomes" id="UP000198211">
    <property type="component" value="Unassembled WGS sequence"/>
</dbReference>
<evidence type="ECO:0000313" key="1">
    <source>
        <dbReference type="EMBL" id="OWZ03032.1"/>
    </source>
</evidence>
<accession>A0A225VCH0</accession>
<gene>
    <name evidence="1" type="ORF">PHMEG_00025308</name>
</gene>
<name>A0A225VCH0_9STRA</name>
<dbReference type="EMBL" id="NBNE01005772">
    <property type="protein sequence ID" value="OWZ03032.1"/>
    <property type="molecule type" value="Genomic_DNA"/>
</dbReference>